<reference evidence="1 2" key="1">
    <citation type="journal article" date="2012" name="Genome Biol.">
        <title>Genome and low-iron response of an oceanic diatom adapted to chronic iron limitation.</title>
        <authorList>
            <person name="Lommer M."/>
            <person name="Specht M."/>
            <person name="Roy A.S."/>
            <person name="Kraemer L."/>
            <person name="Andreson R."/>
            <person name="Gutowska M.A."/>
            <person name="Wolf J."/>
            <person name="Bergner S.V."/>
            <person name="Schilhabel M.B."/>
            <person name="Klostermeier U.C."/>
            <person name="Beiko R.G."/>
            <person name="Rosenstiel P."/>
            <person name="Hippler M."/>
            <person name="Laroche J."/>
        </authorList>
    </citation>
    <scope>NUCLEOTIDE SEQUENCE [LARGE SCALE GENOMIC DNA]</scope>
    <source>
        <strain evidence="1 2">CCMP1005</strain>
    </source>
</reference>
<evidence type="ECO:0000313" key="1">
    <source>
        <dbReference type="EMBL" id="EJK44388.1"/>
    </source>
</evidence>
<comment type="caution">
    <text evidence="1">The sequence shown here is derived from an EMBL/GenBank/DDBJ whole genome shotgun (WGS) entry which is preliminary data.</text>
</comment>
<accession>K0QYS4</accession>
<proteinExistence type="predicted"/>
<dbReference type="EMBL" id="AGNL01049759">
    <property type="protein sequence ID" value="EJK44388.1"/>
    <property type="molecule type" value="Genomic_DNA"/>
</dbReference>
<dbReference type="Proteomes" id="UP000266841">
    <property type="component" value="Unassembled WGS sequence"/>
</dbReference>
<name>K0QYS4_THAOC</name>
<gene>
    <name evidence="1" type="ORF">THAOC_37073</name>
</gene>
<feature type="non-terminal residue" evidence="1">
    <location>
        <position position="1"/>
    </location>
</feature>
<protein>
    <submittedName>
        <fullName evidence="1">Uncharacterized protein</fullName>
    </submittedName>
</protein>
<evidence type="ECO:0000313" key="2">
    <source>
        <dbReference type="Proteomes" id="UP000266841"/>
    </source>
</evidence>
<keyword evidence="2" id="KW-1185">Reference proteome</keyword>
<dbReference type="AlphaFoldDB" id="K0QYS4"/>
<organism evidence="1 2">
    <name type="scientific">Thalassiosira oceanica</name>
    <name type="common">Marine diatom</name>
    <dbReference type="NCBI Taxonomy" id="159749"/>
    <lineage>
        <taxon>Eukaryota</taxon>
        <taxon>Sar</taxon>
        <taxon>Stramenopiles</taxon>
        <taxon>Ochrophyta</taxon>
        <taxon>Bacillariophyta</taxon>
        <taxon>Coscinodiscophyceae</taxon>
        <taxon>Thalassiosirophycidae</taxon>
        <taxon>Thalassiosirales</taxon>
        <taxon>Thalassiosiraceae</taxon>
        <taxon>Thalassiosira</taxon>
    </lineage>
</organism>
<sequence length="84" mass="9507">VVSKTGVKTSSWCAWQDHWECWVCRVIQDKLILWGVGSLHHGELLDGTMDFALLPEYFGGSFDRDYAEKLVVEAFEEDTGLKVG</sequence>